<organism evidence="2 3">
    <name type="scientific">Candidatus Wildermuthbacteria bacterium RIFCSPLOWO2_01_FULL_47_18</name>
    <dbReference type="NCBI Taxonomy" id="1802460"/>
    <lineage>
        <taxon>Bacteria</taxon>
        <taxon>Candidatus Wildermuthiibacteriota</taxon>
    </lineage>
</organism>
<dbReference type="PROSITE" id="PS51707">
    <property type="entry name" value="CYTH"/>
    <property type="match status" value="1"/>
</dbReference>
<dbReference type="AlphaFoldDB" id="A0A1G2RLW4"/>
<reference evidence="2 3" key="1">
    <citation type="journal article" date="2016" name="Nat. Commun.">
        <title>Thousands of microbial genomes shed light on interconnected biogeochemical processes in an aquifer system.</title>
        <authorList>
            <person name="Anantharaman K."/>
            <person name="Brown C.T."/>
            <person name="Hug L.A."/>
            <person name="Sharon I."/>
            <person name="Castelle C.J."/>
            <person name="Probst A.J."/>
            <person name="Thomas B.C."/>
            <person name="Singh A."/>
            <person name="Wilkins M.J."/>
            <person name="Karaoz U."/>
            <person name="Brodie E.L."/>
            <person name="Williams K.H."/>
            <person name="Hubbard S.S."/>
            <person name="Banfield J.F."/>
        </authorList>
    </citation>
    <scope>NUCLEOTIDE SEQUENCE [LARGE SCALE GENOMIC DNA]</scope>
</reference>
<dbReference type="SMART" id="SM01118">
    <property type="entry name" value="CYTH"/>
    <property type="match status" value="1"/>
</dbReference>
<dbReference type="Pfam" id="PF01928">
    <property type="entry name" value="CYTH"/>
    <property type="match status" value="1"/>
</dbReference>
<dbReference type="GO" id="GO:0070300">
    <property type="term" value="F:phosphatidic acid binding"/>
    <property type="evidence" value="ECO:0007669"/>
    <property type="project" value="TreeGrafter"/>
</dbReference>
<gene>
    <name evidence="2" type="ORF">A3A27_00845</name>
</gene>
<dbReference type="Gene3D" id="2.40.320.10">
    <property type="entry name" value="Hypothetical Protein Pfu-838710-001"/>
    <property type="match status" value="1"/>
</dbReference>
<dbReference type="InterPro" id="IPR027417">
    <property type="entry name" value="P-loop_NTPase"/>
</dbReference>
<evidence type="ECO:0000259" key="1">
    <source>
        <dbReference type="PROSITE" id="PS51707"/>
    </source>
</evidence>
<sequence length="379" mass="42943">MDKTLDTIILHLEMEVLMPQEIERRFLVLQFNRQILSSITPTHILQGYFELSSTAQQLRIRIKNGNRAFLGAKGGEGLVRDEEEEKISLKAARLLMRRAWHVVEKIRYERGGWELDMFKGPLEGLVLAEYEMTNKREKVQLPSWITQAVEVTDSLSNLHLARLCTSLRGLPDVSLSLVMHFAATRVSKIVLTGAPCSGKSVLMNILRQEFGESIHCVPEVATIVISQVGIRPVQGDSMSRERLNRAVLQTQEIFERTSLEQAIADNKRALVLDRGSLDTAAYMEGGLKEYRRRFGGKIGDGYDLVLCLETPPKAVYEKMRANNPARSETYEQAVALGERIQEVWSSHPRFRLIPNGNSWEHKAAFALDVIRKFIAQGTR</sequence>
<dbReference type="InterPro" id="IPR053227">
    <property type="entry name" value="TRPL-trafficking_regulator"/>
</dbReference>
<name>A0A1G2RLW4_9BACT</name>
<comment type="caution">
    <text evidence="2">The sequence shown here is derived from an EMBL/GenBank/DDBJ whole genome shotgun (WGS) entry which is preliminary data.</text>
</comment>
<protein>
    <recommendedName>
        <fullName evidence="1">CYTH domain-containing protein</fullName>
    </recommendedName>
</protein>
<proteinExistence type="predicted"/>
<dbReference type="EMBL" id="MHUF01000005">
    <property type="protein sequence ID" value="OHA73011.1"/>
    <property type="molecule type" value="Genomic_DNA"/>
</dbReference>
<dbReference type="InterPro" id="IPR038727">
    <property type="entry name" value="NadR/Ttd14_AAA_dom"/>
</dbReference>
<dbReference type="SUPFAM" id="SSF55154">
    <property type="entry name" value="CYTH-like phosphatases"/>
    <property type="match status" value="1"/>
</dbReference>
<dbReference type="Proteomes" id="UP000177287">
    <property type="component" value="Unassembled WGS sequence"/>
</dbReference>
<evidence type="ECO:0000313" key="2">
    <source>
        <dbReference type="EMBL" id="OHA73011.1"/>
    </source>
</evidence>
<dbReference type="InterPro" id="IPR033469">
    <property type="entry name" value="CYTH-like_dom_sf"/>
</dbReference>
<dbReference type="Gene3D" id="3.40.50.300">
    <property type="entry name" value="P-loop containing nucleotide triphosphate hydrolases"/>
    <property type="match status" value="1"/>
</dbReference>
<dbReference type="SUPFAM" id="SSF52540">
    <property type="entry name" value="P-loop containing nucleoside triphosphate hydrolases"/>
    <property type="match status" value="1"/>
</dbReference>
<dbReference type="Pfam" id="PF13521">
    <property type="entry name" value="AAA_28"/>
    <property type="match status" value="1"/>
</dbReference>
<dbReference type="PANTHER" id="PTHR34932:SF1">
    <property type="entry name" value="TRPL TRANSLOCATION DEFECT PROTEIN 14"/>
    <property type="match status" value="1"/>
</dbReference>
<dbReference type="GO" id="GO:0005525">
    <property type="term" value="F:GTP binding"/>
    <property type="evidence" value="ECO:0007669"/>
    <property type="project" value="TreeGrafter"/>
</dbReference>
<dbReference type="PANTHER" id="PTHR34932">
    <property type="entry name" value="TRPL TRANSLOCATION DEFECT PROTEIN 14"/>
    <property type="match status" value="1"/>
</dbReference>
<dbReference type="InterPro" id="IPR023577">
    <property type="entry name" value="CYTH_domain"/>
</dbReference>
<dbReference type="GO" id="GO:0035091">
    <property type="term" value="F:phosphatidylinositol binding"/>
    <property type="evidence" value="ECO:0007669"/>
    <property type="project" value="TreeGrafter"/>
</dbReference>
<accession>A0A1G2RLW4</accession>
<evidence type="ECO:0000313" key="3">
    <source>
        <dbReference type="Proteomes" id="UP000177287"/>
    </source>
</evidence>
<feature type="domain" description="CYTH" evidence="1">
    <location>
        <begin position="19"/>
        <end position="165"/>
    </location>
</feature>